<protein>
    <submittedName>
        <fullName evidence="1">Uncharacterized protein</fullName>
    </submittedName>
</protein>
<dbReference type="Proteomes" id="UP000255125">
    <property type="component" value="Unassembled WGS sequence"/>
</dbReference>
<sequence length="337" mass="38381">MIVSFRNYSETSPERPNLGTLTMLLTQAKNVVESVFNQLGTPPPAQNQQLQTLYERMGSFEIQPHQDKKVDLIIRQGQVAIEEQLIEHADTALRQAVYVQFIHDKYLPPQSTSSPTAAYEHYLQEMITALMLANRHLAMLEALKNLEGKHYGVRAARGGHAKNQQPSSKMTSQLIRTMVKGMLYNKPDLANSNKTEVADEMATRIYKANREFEMLDITNINDLKHEVRDLLFDFANIGNRGNRRQTDRLRLGHILRHSFPSRDTEESRQMSLDAASTLGRIEGVRTALALQLKQRFGELSRPLIEALEAADDLDQLQIYLERLTDARTPDDVIQNSQ</sequence>
<proteinExistence type="predicted"/>
<organism evidence="1 2">
    <name type="scientific">Pseudomonas fluorescens</name>
    <dbReference type="NCBI Taxonomy" id="294"/>
    <lineage>
        <taxon>Bacteria</taxon>
        <taxon>Pseudomonadati</taxon>
        <taxon>Pseudomonadota</taxon>
        <taxon>Gammaproteobacteria</taxon>
        <taxon>Pseudomonadales</taxon>
        <taxon>Pseudomonadaceae</taxon>
        <taxon>Pseudomonas</taxon>
    </lineage>
</organism>
<evidence type="ECO:0000313" key="2">
    <source>
        <dbReference type="Proteomes" id="UP000255125"/>
    </source>
</evidence>
<name>A0A379IL47_PSEFL</name>
<dbReference type="OrthoDB" id="7068648at2"/>
<reference evidence="1 2" key="1">
    <citation type="submission" date="2018-06" db="EMBL/GenBank/DDBJ databases">
        <authorList>
            <consortium name="Pathogen Informatics"/>
            <person name="Doyle S."/>
        </authorList>
    </citation>
    <scope>NUCLEOTIDE SEQUENCE [LARGE SCALE GENOMIC DNA]</scope>
    <source>
        <strain evidence="1 2">NCTC10392</strain>
    </source>
</reference>
<accession>A0A379IL47</accession>
<gene>
    <name evidence="1" type="ORF">NCTC10392_05030</name>
</gene>
<dbReference type="EMBL" id="UGUS01000002">
    <property type="protein sequence ID" value="SUD33631.1"/>
    <property type="molecule type" value="Genomic_DNA"/>
</dbReference>
<evidence type="ECO:0000313" key="1">
    <source>
        <dbReference type="EMBL" id="SUD33631.1"/>
    </source>
</evidence>
<dbReference type="RefSeq" id="WP_115284376.1">
    <property type="nucleotide sequence ID" value="NZ_UGUS01000002.1"/>
</dbReference>
<dbReference type="AlphaFoldDB" id="A0A379IL47"/>